<dbReference type="RefSeq" id="WP_185719451.1">
    <property type="nucleotide sequence ID" value="NZ_BAAAWI010000001.1"/>
</dbReference>
<feature type="region of interest" description="Disordered" evidence="1">
    <location>
        <begin position="1"/>
        <end position="21"/>
    </location>
</feature>
<evidence type="ECO:0000313" key="3">
    <source>
        <dbReference type="Proteomes" id="UP000515728"/>
    </source>
</evidence>
<reference evidence="2 3" key="1">
    <citation type="submission" date="2020-08" db="EMBL/GenBank/DDBJ databases">
        <authorList>
            <person name="Mo P."/>
        </authorList>
    </citation>
    <scope>NUCLEOTIDE SEQUENCE [LARGE SCALE GENOMIC DNA]</scope>
    <source>
        <strain evidence="2 3">CGMCC 4.1532</strain>
    </source>
</reference>
<keyword evidence="3" id="KW-1185">Reference proteome</keyword>
<proteinExistence type="predicted"/>
<dbReference type="Proteomes" id="UP000515728">
    <property type="component" value="Chromosome"/>
</dbReference>
<gene>
    <name evidence="2" type="ORF">H6H00_00575</name>
</gene>
<dbReference type="KEGG" id="ppel:H6H00_00575"/>
<dbReference type="AlphaFoldDB" id="A0A7G7MIL1"/>
<evidence type="ECO:0000313" key="2">
    <source>
        <dbReference type="EMBL" id="QNG52622.1"/>
    </source>
</evidence>
<name>A0A7G7MIL1_9PSEU</name>
<evidence type="ECO:0000256" key="1">
    <source>
        <dbReference type="SAM" id="MobiDB-lite"/>
    </source>
</evidence>
<protein>
    <submittedName>
        <fullName evidence="2">Uncharacterized protein</fullName>
    </submittedName>
</protein>
<accession>A0A7G7MIL1</accession>
<dbReference type="EMBL" id="CP060131">
    <property type="protein sequence ID" value="QNG52622.1"/>
    <property type="molecule type" value="Genomic_DNA"/>
</dbReference>
<sequence length="175" mass="19276">MIYEEATLATRKGKSYDGETREEQFARWEEMGRERVTDGLMPLAEQLRQRAQDPGPAAEFSPTDVIERAVAAVAEVRQHYSRSDLFRSVSDALPCHLGIGPDDVWQFLDGLTDAAIERVQQLGLTVDLDALPSEVRLANGDWLQVEVPTSGSPAYAAGAGSYRVLSDVRSVLVVR</sequence>
<organism evidence="2 3">
    <name type="scientific">Pseudonocardia petroleophila</name>
    <dbReference type="NCBI Taxonomy" id="37331"/>
    <lineage>
        <taxon>Bacteria</taxon>
        <taxon>Bacillati</taxon>
        <taxon>Actinomycetota</taxon>
        <taxon>Actinomycetes</taxon>
        <taxon>Pseudonocardiales</taxon>
        <taxon>Pseudonocardiaceae</taxon>
        <taxon>Pseudonocardia</taxon>
    </lineage>
</organism>